<organism evidence="1 2">
    <name type="scientific">Microbulbifer echini</name>
    <dbReference type="NCBI Taxonomy" id="1529067"/>
    <lineage>
        <taxon>Bacteria</taxon>
        <taxon>Pseudomonadati</taxon>
        <taxon>Pseudomonadota</taxon>
        <taxon>Gammaproteobacteria</taxon>
        <taxon>Cellvibrionales</taxon>
        <taxon>Microbulbiferaceae</taxon>
        <taxon>Microbulbifer</taxon>
    </lineage>
</organism>
<protein>
    <submittedName>
        <fullName evidence="1">Uncharacterized protein</fullName>
    </submittedName>
</protein>
<gene>
    <name evidence="1" type="ORF">ACCI51_17220</name>
</gene>
<reference evidence="1 2" key="1">
    <citation type="submission" date="2024-08" db="EMBL/GenBank/DDBJ databases">
        <authorList>
            <person name="Ishaq N."/>
        </authorList>
    </citation>
    <scope>NUCLEOTIDE SEQUENCE [LARGE SCALE GENOMIC DNA]</scope>
    <source>
        <strain evidence="1 2">JCM 30400</strain>
    </source>
</reference>
<sequence length="223" mass="25691">MNTLINIDELRDYIQSDIALKWVKSLISRYSETSESLDFITLKKGITKEVLDELLPLSKYAQSYYNDPKVFLKFYPGSTTSYDADFIDSEGKLLERIEVTVAIDGQQSTIQAESIVEFGHSPIYHTPEYCGNVKNRTINETDGDIVGTDSIIDLQSERIQRAYRKKHENLHKYPNTTLLIGADIPLFMEWEYQAIIDKFEVLEDTFNSIKCVNISSNHCWILK</sequence>
<accession>A0ABV4NSX3</accession>
<evidence type="ECO:0000313" key="1">
    <source>
        <dbReference type="EMBL" id="MFA0792284.1"/>
    </source>
</evidence>
<dbReference type="RefSeq" id="WP_371844667.1">
    <property type="nucleotide sequence ID" value="NZ_JBGMEL010000021.1"/>
</dbReference>
<keyword evidence="2" id="KW-1185">Reference proteome</keyword>
<comment type="caution">
    <text evidence="1">The sequence shown here is derived from an EMBL/GenBank/DDBJ whole genome shotgun (WGS) entry which is preliminary data.</text>
</comment>
<evidence type="ECO:0000313" key="2">
    <source>
        <dbReference type="Proteomes" id="UP001569414"/>
    </source>
</evidence>
<name>A0ABV4NSX3_9GAMM</name>
<proteinExistence type="predicted"/>
<dbReference type="Proteomes" id="UP001569414">
    <property type="component" value="Unassembled WGS sequence"/>
</dbReference>
<dbReference type="EMBL" id="JBGMEL010000021">
    <property type="protein sequence ID" value="MFA0792284.1"/>
    <property type="molecule type" value="Genomic_DNA"/>
</dbReference>